<protein>
    <submittedName>
        <fullName evidence="5">TetR/AcrR family transcriptional regulator</fullName>
    </submittedName>
</protein>
<dbReference type="PROSITE" id="PS50977">
    <property type="entry name" value="HTH_TETR_2"/>
    <property type="match status" value="1"/>
</dbReference>
<evidence type="ECO:0000313" key="6">
    <source>
        <dbReference type="Proteomes" id="UP000727907"/>
    </source>
</evidence>
<evidence type="ECO:0000256" key="2">
    <source>
        <dbReference type="PROSITE-ProRule" id="PRU00335"/>
    </source>
</evidence>
<dbReference type="RefSeq" id="WP_216966646.1">
    <property type="nucleotide sequence ID" value="NZ_JAHOPB010000003.1"/>
</dbReference>
<sequence length="217" mass="24652">MRGGVTARGGAEAAAPSGQERADGRRLRSARTRQLIIEAYLSLLRESPQIPTAVAIAQRAGYSVRSIFERFPDLHALRVAVTDDAMMRVSAQVASERMVGNRESRVRLHVQTRGRVCDEWLPLWRALNANQGDSPDLKNRIRLIRELVIRRLEEVYAPELSTLKERERRQTVLALEALVDFESWARLRGHFAMSFEEACDVWIRAIDRLLPETPPVS</sequence>
<comment type="caution">
    <text evidence="5">The sequence shown here is derived from an EMBL/GenBank/DDBJ whole genome shotgun (WGS) entry which is preliminary data.</text>
</comment>
<evidence type="ECO:0000259" key="4">
    <source>
        <dbReference type="PROSITE" id="PS50977"/>
    </source>
</evidence>
<evidence type="ECO:0000313" key="5">
    <source>
        <dbReference type="EMBL" id="MBU8877170.1"/>
    </source>
</evidence>
<dbReference type="Proteomes" id="UP000727907">
    <property type="component" value="Unassembled WGS sequence"/>
</dbReference>
<feature type="DNA-binding region" description="H-T-H motif" evidence="2">
    <location>
        <begin position="52"/>
        <end position="71"/>
    </location>
</feature>
<name>A0ABS6IVD1_9HYPH</name>
<gene>
    <name evidence="5" type="ORF">KQ910_25605</name>
</gene>
<feature type="domain" description="HTH tetR-type" evidence="4">
    <location>
        <begin position="30"/>
        <end position="89"/>
    </location>
</feature>
<reference evidence="5 6" key="1">
    <citation type="submission" date="2021-06" db="EMBL/GenBank/DDBJ databases">
        <authorList>
            <person name="Lee D.H."/>
        </authorList>
    </citation>
    <scope>NUCLEOTIDE SEQUENCE [LARGE SCALE GENOMIC DNA]</scope>
    <source>
        <strain evidence="5 6">MMS21-HV4-11</strain>
    </source>
</reference>
<organism evidence="5 6">
    <name type="scientific">Reyranella humidisoli</name>
    <dbReference type="NCBI Taxonomy" id="2849149"/>
    <lineage>
        <taxon>Bacteria</taxon>
        <taxon>Pseudomonadati</taxon>
        <taxon>Pseudomonadota</taxon>
        <taxon>Alphaproteobacteria</taxon>
        <taxon>Hyphomicrobiales</taxon>
        <taxon>Reyranellaceae</taxon>
        <taxon>Reyranella</taxon>
    </lineage>
</organism>
<dbReference type="EMBL" id="JAHOPB010000003">
    <property type="protein sequence ID" value="MBU8877170.1"/>
    <property type="molecule type" value="Genomic_DNA"/>
</dbReference>
<keyword evidence="6" id="KW-1185">Reference proteome</keyword>
<dbReference type="InterPro" id="IPR001647">
    <property type="entry name" value="HTH_TetR"/>
</dbReference>
<evidence type="ECO:0000256" key="3">
    <source>
        <dbReference type="SAM" id="MobiDB-lite"/>
    </source>
</evidence>
<feature type="region of interest" description="Disordered" evidence="3">
    <location>
        <begin position="1"/>
        <end position="27"/>
    </location>
</feature>
<keyword evidence="1 2" id="KW-0238">DNA-binding</keyword>
<proteinExistence type="predicted"/>
<accession>A0ABS6IVD1</accession>
<evidence type="ECO:0000256" key="1">
    <source>
        <dbReference type="ARBA" id="ARBA00023125"/>
    </source>
</evidence>